<feature type="transmembrane region" description="Helical" evidence="11">
    <location>
        <begin position="34"/>
        <end position="58"/>
    </location>
</feature>
<keyword evidence="4 11" id="KW-0812">Transmembrane</keyword>
<dbReference type="EMBL" id="PKSM01000144">
    <property type="protein sequence ID" value="POW07745.1"/>
    <property type="molecule type" value="Genomic_DNA"/>
</dbReference>
<dbReference type="GO" id="GO:0005774">
    <property type="term" value="C:vacuolar membrane"/>
    <property type="evidence" value="ECO:0007669"/>
    <property type="project" value="UniProtKB-ARBA"/>
</dbReference>
<keyword evidence="3" id="KW-0813">Transport</keyword>
<proteinExistence type="inferred from homology"/>
<keyword evidence="5" id="KW-0375">Hydrogen ion transport</keyword>
<dbReference type="Pfam" id="PF00137">
    <property type="entry name" value="ATP-synt_C"/>
    <property type="match status" value="1"/>
</dbReference>
<name>A0A2S4VE30_9BASI</name>
<keyword evidence="14" id="KW-1185">Reference proteome</keyword>
<dbReference type="VEuPathDB" id="FungiDB:PSHT_09850"/>
<sequence>MIFSTIGAAYGTAKAGIGITGLGIMKPDAVMKSLIPVVMAGIIAVYGLVVSVLIIGGMDP</sequence>
<organism evidence="13 14">
    <name type="scientific">Puccinia striiformis</name>
    <dbReference type="NCBI Taxonomy" id="27350"/>
    <lineage>
        <taxon>Eukaryota</taxon>
        <taxon>Fungi</taxon>
        <taxon>Dikarya</taxon>
        <taxon>Basidiomycota</taxon>
        <taxon>Pucciniomycotina</taxon>
        <taxon>Pucciniomycetes</taxon>
        <taxon>Pucciniales</taxon>
        <taxon>Pucciniaceae</taxon>
        <taxon>Puccinia</taxon>
    </lineage>
</organism>
<evidence type="ECO:0000313" key="13">
    <source>
        <dbReference type="EMBL" id="POW07745.1"/>
    </source>
</evidence>
<comment type="caution">
    <text evidence="13">The sequence shown here is derived from an EMBL/GenBank/DDBJ whole genome shotgun (WGS) entry which is preliminary data.</text>
</comment>
<dbReference type="Gene3D" id="1.20.120.610">
    <property type="entry name" value="lithium bound rotor ring of v- atpase"/>
    <property type="match status" value="1"/>
</dbReference>
<evidence type="ECO:0000256" key="6">
    <source>
        <dbReference type="ARBA" id="ARBA00022989"/>
    </source>
</evidence>
<comment type="function">
    <text evidence="9">Proton-conducting pore forming subunit of the V0 complex of vacuolar(H+)-ATPase (V-ATPase), a multisubunit enzyme composed of a peripheral complex (V1) that hydrolyzes ATP and a membrane integral complex (V0) that translocates protons. V-ATPase is responsible for acidifying and maintaining the pH of intracellular compartments.</text>
</comment>
<comment type="subunit">
    <text evidence="10">V-ATPase is a heteromultimeric enzyme composed of a peripheral catalytic V1 complex (components A to H) attached to an integral membrane V0 proton pore complex (components: a, c, c', c'', d, e, f and VOA1). The decameric c-ring forms the proton-conducting pore, and is composed of eight proteolipid subunits c, one subunit c' and one subunit c''.</text>
</comment>
<evidence type="ECO:0000256" key="11">
    <source>
        <dbReference type="SAM" id="Phobius"/>
    </source>
</evidence>
<keyword evidence="6 11" id="KW-1133">Transmembrane helix</keyword>
<dbReference type="GO" id="GO:0033179">
    <property type="term" value="C:proton-transporting V-type ATPase, V0 domain"/>
    <property type="evidence" value="ECO:0007669"/>
    <property type="project" value="InterPro"/>
</dbReference>
<reference evidence="13 14" key="1">
    <citation type="submission" date="2017-12" db="EMBL/GenBank/DDBJ databases">
        <title>Gene loss provides genomic basis for host adaptation in cereal stripe rust fungi.</title>
        <authorList>
            <person name="Xia C."/>
        </authorList>
    </citation>
    <scope>NUCLEOTIDE SEQUENCE [LARGE SCALE GENOMIC DNA]</scope>
    <source>
        <strain evidence="13 14">93TX-2</strain>
    </source>
</reference>
<evidence type="ECO:0000256" key="10">
    <source>
        <dbReference type="ARBA" id="ARBA00046480"/>
    </source>
</evidence>
<feature type="domain" description="V-ATPase proteolipid subunit C-like" evidence="12">
    <location>
        <begin position="1"/>
        <end position="54"/>
    </location>
</feature>
<evidence type="ECO:0000256" key="7">
    <source>
        <dbReference type="ARBA" id="ARBA00023065"/>
    </source>
</evidence>
<evidence type="ECO:0000313" key="14">
    <source>
        <dbReference type="Proteomes" id="UP000238274"/>
    </source>
</evidence>
<dbReference type="PRINTS" id="PR00122">
    <property type="entry name" value="VACATPASE"/>
</dbReference>
<reference evidence="14" key="2">
    <citation type="journal article" date="2018" name="BMC Genomics">
        <title>Genomic insights into host adaptation between the wheat stripe rust pathogen (Puccinia striiformis f. sp. tritici) and the barley stripe rust pathogen (Puccinia striiformis f. sp. hordei).</title>
        <authorList>
            <person name="Xia C."/>
            <person name="Wang M."/>
            <person name="Yin C."/>
            <person name="Cornejo O.E."/>
            <person name="Hulbert S.H."/>
            <person name="Chen X."/>
        </authorList>
    </citation>
    <scope>NUCLEOTIDE SEQUENCE [LARGE SCALE GENOMIC DNA]</scope>
    <source>
        <strain evidence="14">93TX-2</strain>
    </source>
</reference>
<evidence type="ECO:0000256" key="5">
    <source>
        <dbReference type="ARBA" id="ARBA00022781"/>
    </source>
</evidence>
<reference evidence="14" key="3">
    <citation type="journal article" date="2018" name="Mol. Plant Microbe Interact.">
        <title>Genome sequence resources for the wheat stripe rust pathogen (Puccinia striiformis f. sp. tritici) and the barley stripe rust pathogen (Puccinia striiformis f. sp. hordei).</title>
        <authorList>
            <person name="Xia C."/>
            <person name="Wang M."/>
            <person name="Yin C."/>
            <person name="Cornejo O.E."/>
            <person name="Hulbert S.H."/>
            <person name="Chen X."/>
        </authorList>
    </citation>
    <scope>NUCLEOTIDE SEQUENCE [LARGE SCALE GENOMIC DNA]</scope>
    <source>
        <strain evidence="14">93TX-2</strain>
    </source>
</reference>
<evidence type="ECO:0000256" key="3">
    <source>
        <dbReference type="ARBA" id="ARBA00022448"/>
    </source>
</evidence>
<keyword evidence="8 11" id="KW-0472">Membrane</keyword>
<comment type="similarity">
    <text evidence="2">Belongs to the V-ATPase proteolipid subunit family.</text>
</comment>
<accession>A0A2S4VE30</accession>
<evidence type="ECO:0000259" key="12">
    <source>
        <dbReference type="Pfam" id="PF00137"/>
    </source>
</evidence>
<protein>
    <recommendedName>
        <fullName evidence="12">V-ATPase proteolipid subunit C-like domain-containing protein</fullName>
    </recommendedName>
</protein>
<dbReference type="InterPro" id="IPR011555">
    <property type="entry name" value="ATPase_proteolipid_su_C_euk"/>
</dbReference>
<dbReference type="PANTHER" id="PTHR10263">
    <property type="entry name" value="V-TYPE PROTON ATPASE PROTEOLIPID SUBUNIT"/>
    <property type="match status" value="1"/>
</dbReference>
<dbReference type="InterPro" id="IPR000245">
    <property type="entry name" value="ATPase_proteolipid_csu"/>
</dbReference>
<dbReference type="AlphaFoldDB" id="A0A2S4VE30"/>
<dbReference type="NCBIfam" id="TIGR01100">
    <property type="entry name" value="V_ATP_synt_C"/>
    <property type="match status" value="1"/>
</dbReference>
<evidence type="ECO:0000256" key="2">
    <source>
        <dbReference type="ARBA" id="ARBA00007296"/>
    </source>
</evidence>
<comment type="subcellular location">
    <subcellularLocation>
        <location evidence="1">Membrane</location>
        <topology evidence="1">Multi-pass membrane protein</topology>
    </subcellularLocation>
</comment>
<dbReference type="InterPro" id="IPR002379">
    <property type="entry name" value="ATPase_proteolipid_c-like_dom"/>
</dbReference>
<dbReference type="GO" id="GO:0046961">
    <property type="term" value="F:proton-transporting ATPase activity, rotational mechanism"/>
    <property type="evidence" value="ECO:0007669"/>
    <property type="project" value="InterPro"/>
</dbReference>
<dbReference type="Proteomes" id="UP000238274">
    <property type="component" value="Unassembled WGS sequence"/>
</dbReference>
<dbReference type="InterPro" id="IPR035921">
    <property type="entry name" value="F/V-ATP_Csub_sf"/>
</dbReference>
<dbReference type="VEuPathDB" id="FungiDB:PSTT_15643"/>
<evidence type="ECO:0000256" key="1">
    <source>
        <dbReference type="ARBA" id="ARBA00004141"/>
    </source>
</evidence>
<keyword evidence="7" id="KW-0406">Ion transport</keyword>
<gene>
    <name evidence="13" type="ORF">PSHT_09850</name>
</gene>
<evidence type="ECO:0000256" key="8">
    <source>
        <dbReference type="ARBA" id="ARBA00023136"/>
    </source>
</evidence>
<dbReference type="OrthoDB" id="1744869at2759"/>
<evidence type="ECO:0000256" key="4">
    <source>
        <dbReference type="ARBA" id="ARBA00022692"/>
    </source>
</evidence>
<evidence type="ECO:0000256" key="9">
    <source>
        <dbReference type="ARBA" id="ARBA00045519"/>
    </source>
</evidence>